<feature type="domain" description="Acyltransferase 3" evidence="2">
    <location>
        <begin position="13"/>
        <end position="330"/>
    </location>
</feature>
<evidence type="ECO:0000313" key="4">
    <source>
        <dbReference type="EMBL" id="RVU39574.1"/>
    </source>
</evidence>
<name>A0A3S2ZCU7_9PROT</name>
<evidence type="ECO:0000313" key="5">
    <source>
        <dbReference type="Proteomes" id="UP000287447"/>
    </source>
</evidence>
<protein>
    <submittedName>
        <fullName evidence="4">Acyltransferase</fullName>
    </submittedName>
</protein>
<keyword evidence="5" id="KW-1185">Reference proteome</keyword>
<feature type="domain" description="SGNH" evidence="3">
    <location>
        <begin position="395"/>
        <end position="652"/>
    </location>
</feature>
<feature type="transmembrane region" description="Helical" evidence="1">
    <location>
        <begin position="316"/>
        <end position="337"/>
    </location>
</feature>
<dbReference type="PANTHER" id="PTHR23028:SF53">
    <property type="entry name" value="ACYL_TRANSF_3 DOMAIN-CONTAINING PROTEIN"/>
    <property type="match status" value="1"/>
</dbReference>
<dbReference type="EMBL" id="SADE01000001">
    <property type="protein sequence ID" value="RVU39574.1"/>
    <property type="molecule type" value="Genomic_DNA"/>
</dbReference>
<feature type="transmembrane region" description="Helical" evidence="1">
    <location>
        <begin position="349"/>
        <end position="370"/>
    </location>
</feature>
<reference evidence="5" key="1">
    <citation type="submission" date="2019-01" db="EMBL/GenBank/DDBJ databases">
        <title>Gri0909 isolated from a small marine red alga.</title>
        <authorList>
            <person name="Kim J."/>
            <person name="Jeong S.E."/>
            <person name="Jeon C.O."/>
        </authorList>
    </citation>
    <scope>NUCLEOTIDE SEQUENCE [LARGE SCALE GENOMIC DNA]</scope>
    <source>
        <strain evidence="5">Gri0909</strain>
    </source>
</reference>
<dbReference type="InterPro" id="IPR050879">
    <property type="entry name" value="Acyltransferase_3"/>
</dbReference>
<dbReference type="PANTHER" id="PTHR23028">
    <property type="entry name" value="ACETYLTRANSFERASE"/>
    <property type="match status" value="1"/>
</dbReference>
<comment type="caution">
    <text evidence="4">The sequence shown here is derived from an EMBL/GenBank/DDBJ whole genome shotgun (WGS) entry which is preliminary data.</text>
</comment>
<feature type="transmembrane region" description="Helical" evidence="1">
    <location>
        <begin position="170"/>
        <end position="189"/>
    </location>
</feature>
<feature type="transmembrane region" description="Helical" evidence="1">
    <location>
        <begin position="80"/>
        <end position="101"/>
    </location>
</feature>
<proteinExistence type="predicted"/>
<dbReference type="AlphaFoldDB" id="A0A3S2ZCU7"/>
<evidence type="ECO:0000259" key="2">
    <source>
        <dbReference type="Pfam" id="PF01757"/>
    </source>
</evidence>
<keyword evidence="1" id="KW-1133">Transmembrane helix</keyword>
<dbReference type="Pfam" id="PF01757">
    <property type="entry name" value="Acyl_transf_3"/>
    <property type="match status" value="1"/>
</dbReference>
<feature type="transmembrane region" description="Helical" evidence="1">
    <location>
        <begin position="226"/>
        <end position="243"/>
    </location>
</feature>
<keyword evidence="1" id="KW-0812">Transmembrane</keyword>
<organism evidence="4 5">
    <name type="scientific">Hwanghaeella grinnelliae</name>
    <dbReference type="NCBI Taxonomy" id="2500179"/>
    <lineage>
        <taxon>Bacteria</taxon>
        <taxon>Pseudomonadati</taxon>
        <taxon>Pseudomonadota</taxon>
        <taxon>Alphaproteobacteria</taxon>
        <taxon>Rhodospirillales</taxon>
        <taxon>Rhodospirillaceae</taxon>
        <taxon>Hwanghaeella</taxon>
    </lineage>
</organism>
<feature type="transmembrane region" description="Helical" evidence="1">
    <location>
        <begin position="16"/>
        <end position="33"/>
    </location>
</feature>
<dbReference type="InterPro" id="IPR043968">
    <property type="entry name" value="SGNH"/>
</dbReference>
<evidence type="ECO:0000259" key="3">
    <source>
        <dbReference type="Pfam" id="PF19040"/>
    </source>
</evidence>
<feature type="transmembrane region" description="Helical" evidence="1">
    <location>
        <begin position="39"/>
        <end position="59"/>
    </location>
</feature>
<dbReference type="GO" id="GO:0009103">
    <property type="term" value="P:lipopolysaccharide biosynthetic process"/>
    <property type="evidence" value="ECO:0007669"/>
    <property type="project" value="TreeGrafter"/>
</dbReference>
<evidence type="ECO:0000256" key="1">
    <source>
        <dbReference type="SAM" id="Phobius"/>
    </source>
</evidence>
<dbReference type="InterPro" id="IPR002656">
    <property type="entry name" value="Acyl_transf_3_dom"/>
</dbReference>
<gene>
    <name evidence="4" type="ORF">EOI86_10205</name>
</gene>
<feature type="transmembrane region" description="Helical" evidence="1">
    <location>
        <begin position="280"/>
        <end position="296"/>
    </location>
</feature>
<feature type="transmembrane region" description="Helical" evidence="1">
    <location>
        <begin position="249"/>
        <end position="268"/>
    </location>
</feature>
<keyword evidence="1" id="KW-0472">Membrane</keyword>
<keyword evidence="4" id="KW-0808">Transferase</keyword>
<sequence length="659" mass="75022">MDKRRIVNLKYRAEIDGLRALAVVPVILFHAGFELFGGGFVGVDVFFVISGYLITTILVEDIENKRFSIAKFYERRARRILPALFFVILVCIPFAWMWMLPTQMKDFSQSLVAVSLFASNILFWRESGYFDAAAEEKPLLHTWSLAVEEQYYVLFPILLIFAWRFGKNRVFWMIVVMATISLLLSEWGWRNTEIANFYLAPTRAWELFSGSIAAFLVQKNGVKKNSFLALFGLAIIVFCIFFYDEEIPFPSLYALVPVFGVVLLILYADRETLAAKILSSKAFVGIGLISYSAYLWHQPLFAFARIRLLDHPPEALMLTLSLTSLVLAYLSWKYIEIPFRNRNKVSRKLVYTSSMIMLFIPFGLGLYGHFANGFENRIASWEYLRSIPVVGDTYCHNEGRRSEAQLRENNFCIIGDGSLEIAIIGDSHAGALFDAANDFLISKNRSALAVSGGYCAPLLNGFSDSRGDCAETIQTAINHAIASENISTIIIAAEWANYTTGYRGNDKPRLWADNLGRAESPSDNIELFKRSFANTFETLSASNKRVIIIEPVPEFHYYAHDWVGRRLLFSQEEPIREAVRSLPSISVSEYDERNQAVFSVFNRHSSPNVSYVNTKSLFCDEDKCYQYNEDGLVLYSDFNHVNYHGAQKIIRAVSSFFNR</sequence>
<dbReference type="Pfam" id="PF19040">
    <property type="entry name" value="SGNH"/>
    <property type="match status" value="1"/>
</dbReference>
<dbReference type="GO" id="GO:0016747">
    <property type="term" value="F:acyltransferase activity, transferring groups other than amino-acyl groups"/>
    <property type="evidence" value="ECO:0007669"/>
    <property type="project" value="InterPro"/>
</dbReference>
<keyword evidence="4" id="KW-0012">Acyltransferase</keyword>
<dbReference type="GO" id="GO:0016020">
    <property type="term" value="C:membrane"/>
    <property type="evidence" value="ECO:0007669"/>
    <property type="project" value="TreeGrafter"/>
</dbReference>
<dbReference type="Proteomes" id="UP000287447">
    <property type="component" value="Unassembled WGS sequence"/>
</dbReference>
<accession>A0A3S2ZCU7</accession>